<dbReference type="AlphaFoldDB" id="A0A8S0W4F9"/>
<dbReference type="Proteomes" id="UP000836597">
    <property type="component" value="Chromosome"/>
</dbReference>
<reference evidence="2" key="1">
    <citation type="submission" date="2014-11" db="EMBL/GenBank/DDBJ databases">
        <authorList>
            <person name="Hornung B.V."/>
        </authorList>
    </citation>
    <scope>NUCLEOTIDE SEQUENCE</scope>
    <source>
        <strain evidence="2">INE</strain>
    </source>
</reference>
<protein>
    <submittedName>
        <fullName evidence="1">Uncharacterized protein</fullName>
    </submittedName>
</protein>
<evidence type="ECO:0000313" key="1">
    <source>
        <dbReference type="EMBL" id="CAA7602388.1"/>
    </source>
</evidence>
<organism evidence="1">
    <name type="scientific">Acididesulfobacillus acetoxydans</name>
    <dbReference type="NCBI Taxonomy" id="1561005"/>
    <lineage>
        <taxon>Bacteria</taxon>
        <taxon>Bacillati</taxon>
        <taxon>Bacillota</taxon>
        <taxon>Clostridia</taxon>
        <taxon>Eubacteriales</taxon>
        <taxon>Peptococcaceae</taxon>
        <taxon>Acididesulfobacillus</taxon>
    </lineage>
</organism>
<accession>A0A8S0W4F9</accession>
<proteinExistence type="predicted"/>
<dbReference type="EMBL" id="LR746496">
    <property type="protein sequence ID" value="CAA7602388.1"/>
    <property type="molecule type" value="Genomic_DNA"/>
</dbReference>
<dbReference type="KEGG" id="aacx:DEACI_3062"/>
<keyword evidence="3" id="KW-1185">Reference proteome</keyword>
<evidence type="ECO:0000313" key="3">
    <source>
        <dbReference type="Proteomes" id="UP001071230"/>
    </source>
</evidence>
<dbReference type="Proteomes" id="UP001071230">
    <property type="component" value="Unassembled WGS sequence"/>
</dbReference>
<sequence length="102" mass="10977">MKTKSLLAETVVKNLLFPHQNKNSSLKKDSPMNPVAALPVVPQESNKAVAIVEDIVANNVKCSRLFAPSVERKPWYLSNQLVTSPSIAVTASGHVAIIGKSL</sequence>
<name>A0A8S0W4F9_9FIRM</name>
<evidence type="ECO:0000313" key="2">
    <source>
        <dbReference type="EMBL" id="CEJ08377.1"/>
    </source>
</evidence>
<reference evidence="1" key="2">
    <citation type="submission" date="2020-01" db="EMBL/GenBank/DDBJ databases">
        <authorList>
            <person name="Hornung B."/>
        </authorList>
    </citation>
    <scope>NUCLEOTIDE SEQUENCE</scope>
    <source>
        <strain evidence="1">PacBioINE</strain>
    </source>
</reference>
<gene>
    <name evidence="2" type="ORF">DEACI_2853</name>
    <name evidence="1" type="ORF">DEACI_3062</name>
</gene>
<dbReference type="EMBL" id="CDGJ01000081">
    <property type="protein sequence ID" value="CEJ08377.1"/>
    <property type="molecule type" value="Genomic_DNA"/>
</dbReference>